<dbReference type="PROSITE" id="PS00455">
    <property type="entry name" value="AMP_BINDING"/>
    <property type="match status" value="1"/>
</dbReference>
<dbReference type="Pfam" id="PF00501">
    <property type="entry name" value="AMP-binding"/>
    <property type="match status" value="1"/>
</dbReference>
<gene>
    <name evidence="5" type="ORF">LMG3458_02883</name>
</gene>
<dbReference type="InterPro" id="IPR020845">
    <property type="entry name" value="AMP-binding_CS"/>
</dbReference>
<dbReference type="Pfam" id="PF23562">
    <property type="entry name" value="AMP-binding_C_3"/>
    <property type="match status" value="1"/>
</dbReference>
<keyword evidence="2" id="KW-0276">Fatty acid metabolism</keyword>
<dbReference type="InterPro" id="IPR000873">
    <property type="entry name" value="AMP-dep_synth/lig_dom"/>
</dbReference>
<dbReference type="EC" id="6.2.1.3" evidence="5"/>
<dbReference type="EMBL" id="CADIJO010000008">
    <property type="protein sequence ID" value="CAB3705129.1"/>
    <property type="molecule type" value="Genomic_DNA"/>
</dbReference>
<dbReference type="InterPro" id="IPR042099">
    <property type="entry name" value="ANL_N_sf"/>
</dbReference>
<dbReference type="SUPFAM" id="SSF56801">
    <property type="entry name" value="Acetyl-CoA synthetase-like"/>
    <property type="match status" value="1"/>
</dbReference>
<evidence type="ECO:0000256" key="3">
    <source>
        <dbReference type="ARBA" id="ARBA00023098"/>
    </source>
</evidence>
<feature type="domain" description="AMP-dependent synthetase/ligase" evidence="4">
    <location>
        <begin position="23"/>
        <end position="442"/>
    </location>
</feature>
<evidence type="ECO:0000256" key="1">
    <source>
        <dbReference type="ARBA" id="ARBA00022598"/>
    </source>
</evidence>
<keyword evidence="3" id="KW-0443">Lipid metabolism</keyword>
<dbReference type="Gene3D" id="3.40.50.12780">
    <property type="entry name" value="N-terminal domain of ligase-like"/>
    <property type="match status" value="1"/>
</dbReference>
<dbReference type="GO" id="GO:0004467">
    <property type="term" value="F:long-chain fatty acid-CoA ligase activity"/>
    <property type="evidence" value="ECO:0007669"/>
    <property type="project" value="UniProtKB-EC"/>
</dbReference>
<reference evidence="5 6" key="1">
    <citation type="submission" date="2020-04" db="EMBL/GenBank/DDBJ databases">
        <authorList>
            <person name="De Canck E."/>
        </authorList>
    </citation>
    <scope>NUCLEOTIDE SEQUENCE [LARGE SCALE GENOMIC DNA]</scope>
    <source>
        <strain evidence="5 6">LMG 3458</strain>
    </source>
</reference>
<accession>A0A6S7A783</accession>
<proteinExistence type="predicted"/>
<dbReference type="PANTHER" id="PTHR43272">
    <property type="entry name" value="LONG-CHAIN-FATTY-ACID--COA LIGASE"/>
    <property type="match status" value="1"/>
</dbReference>
<dbReference type="GO" id="GO:0016020">
    <property type="term" value="C:membrane"/>
    <property type="evidence" value="ECO:0007669"/>
    <property type="project" value="TreeGrafter"/>
</dbReference>
<protein>
    <submittedName>
        <fullName evidence="5">Long-chain-fatty-acid--CoA ligase FadD15</fullName>
        <ecNumber evidence="5">6.2.1.3</ecNumber>
    </submittedName>
</protein>
<dbReference type="PANTHER" id="PTHR43272:SF32">
    <property type="entry name" value="AMP-DEPENDENT SYNTHETASE_LIGASE DOMAIN-CONTAINING PROTEIN"/>
    <property type="match status" value="1"/>
</dbReference>
<evidence type="ECO:0000256" key="2">
    <source>
        <dbReference type="ARBA" id="ARBA00022832"/>
    </source>
</evidence>
<dbReference type="CDD" id="cd05907">
    <property type="entry name" value="VL_LC_FACS_like"/>
    <property type="match status" value="1"/>
</dbReference>
<evidence type="ECO:0000259" key="4">
    <source>
        <dbReference type="Pfam" id="PF00501"/>
    </source>
</evidence>
<organism evidence="5 6">
    <name type="scientific">Achromobacter deleyi</name>
    <dbReference type="NCBI Taxonomy" id="1353891"/>
    <lineage>
        <taxon>Bacteria</taxon>
        <taxon>Pseudomonadati</taxon>
        <taxon>Pseudomonadota</taxon>
        <taxon>Betaproteobacteria</taxon>
        <taxon>Burkholderiales</taxon>
        <taxon>Alcaligenaceae</taxon>
        <taxon>Achromobacter</taxon>
    </lineage>
</organism>
<sequence>MTAPDASRPADGLWPALTLPQMLREQARRQPAGIAVRQKDFGIWQPVSWAQYWQRACRVGLGLQAEGLSRGGRVAIVSDNRLEWLLVQLGAGAVGGVAVGVYATSPAEEMGYVLEHADVELVVCEDQEQTDKVLQVAHRLPLLRRIVVMETKGLRSYPPAERARIVAFAELEAEGLRRETDGLEALNAWLDTQQLDDLGLMIYTSGSTGKPKGAMLSYRNMRGVAPGIADRLSMDAGSVHLSYLPLCHVAEQMLSTFVPIYLGAQVNFGESIRTVQEDLREVAPTVFLGVPRIWEKLHASISIKMQEAGRLQQWLYRRAVAACTPFLEKSARQRSVGERLTYALWYVLVLRALQNFIGLRRVGVAMTGAAPIAPDVVRYFRTIGVPLVEVYGLTESAGMIFGQHPDRVKVGTVGEAILGVDWRLGDADELQVRGDMVFAGYYKNDAATADTVRDGWLHTGDVAAVQDGRLRIVDRLKDIMITAGGKNLTPSEIENAVKSSPYVKECVIVADGRRFVAALIQLEFDTVGKWAESRRIAFTHFRSLAECAEVRELVAGEVARANAGLAPVAQIKRFHLLTKELDHDDGEVTATMKVRRASIYRSYADDIERLYAEETPA</sequence>
<dbReference type="Proteomes" id="UP000494111">
    <property type="component" value="Unassembled WGS sequence"/>
</dbReference>
<keyword evidence="1 5" id="KW-0436">Ligase</keyword>
<evidence type="ECO:0000313" key="5">
    <source>
        <dbReference type="EMBL" id="CAB3705129.1"/>
    </source>
</evidence>
<evidence type="ECO:0000313" key="6">
    <source>
        <dbReference type="Proteomes" id="UP000494111"/>
    </source>
</evidence>
<dbReference type="AlphaFoldDB" id="A0A6S7A783"/>
<name>A0A6S7A783_9BURK</name>
<dbReference type="RefSeq" id="WP_175192057.1">
    <property type="nucleotide sequence ID" value="NZ_CADIJO010000008.1"/>
</dbReference>